<proteinExistence type="predicted"/>
<gene>
    <name evidence="2" type="ORF">QPX34_07040</name>
</gene>
<dbReference type="EMBL" id="JASNUO010000006">
    <property type="protein sequence ID" value="MDK4247780.1"/>
    <property type="molecule type" value="Genomic_DNA"/>
</dbReference>
<accession>A0ABT7FR60</accession>
<evidence type="ECO:0000313" key="3">
    <source>
        <dbReference type="Proteomes" id="UP001239414"/>
    </source>
</evidence>
<reference evidence="2 3" key="1">
    <citation type="submission" date="2023-05" db="EMBL/GenBank/DDBJ databases">
        <title>Metabolic capabilities are highly conserved among human nasal-associated Corynebacterium species in pangenomic analyses.</title>
        <authorList>
            <person name="Tran T.H."/>
            <person name="Roberts A.Q."/>
            <person name="Escapa I.F."/>
            <person name="Gao W."/>
            <person name="Conlan S."/>
            <person name="Kong H."/>
            <person name="Segre J.A."/>
            <person name="Kelly M.S."/>
            <person name="Lemon K.P."/>
        </authorList>
    </citation>
    <scope>NUCLEOTIDE SEQUENCE [LARGE SCALE GENOMIC DNA]</scope>
    <source>
        <strain evidence="2 3">KPL3802</strain>
    </source>
</reference>
<dbReference type="Proteomes" id="UP001239414">
    <property type="component" value="Unassembled WGS sequence"/>
</dbReference>
<name>A0ABT7FR60_9CORY</name>
<feature type="region of interest" description="Disordered" evidence="1">
    <location>
        <begin position="136"/>
        <end position="155"/>
    </location>
</feature>
<protein>
    <submittedName>
        <fullName evidence="2">Uncharacterized protein</fullName>
    </submittedName>
</protein>
<comment type="caution">
    <text evidence="2">The sequence shown here is derived from an EMBL/GenBank/DDBJ whole genome shotgun (WGS) entry which is preliminary data.</text>
</comment>
<organism evidence="2 3">
    <name type="scientific">Corynebacterium accolens</name>
    <dbReference type="NCBI Taxonomy" id="38284"/>
    <lineage>
        <taxon>Bacteria</taxon>
        <taxon>Bacillati</taxon>
        <taxon>Actinomycetota</taxon>
        <taxon>Actinomycetes</taxon>
        <taxon>Mycobacteriales</taxon>
        <taxon>Corynebacteriaceae</taxon>
        <taxon>Corynebacterium</taxon>
    </lineage>
</organism>
<evidence type="ECO:0000313" key="2">
    <source>
        <dbReference type="EMBL" id="MDK4247780.1"/>
    </source>
</evidence>
<sequence>MPGYIPIQCSEQPGTRAGTVINHIQFVIPSLARQFAFEFIPSKTQTALRRIMKIVDMESAGADGDEIVAAMEKLASQAKKANSTGMTDEEIATFKEENGWKTVDEVLDEVYEDMSDEERDILGGFTPEKHTCELDNSDYTRYNNKGKQESNPQKDTDMTTAIRAEINRSTTPVTTTDGRYIVNPLVGTAHPVDEIPQDIQACMACFIIMRDGITVTPGEAIPAGMEHIAEYEFQAAQKTAYEVAEILGMPADLVEFFDPAAENSEVA</sequence>
<evidence type="ECO:0000256" key="1">
    <source>
        <dbReference type="SAM" id="MobiDB-lite"/>
    </source>
</evidence>
<dbReference type="RefSeq" id="WP_284612685.1">
    <property type="nucleotide sequence ID" value="NZ_JASNUO010000006.1"/>
</dbReference>
<keyword evidence="3" id="KW-1185">Reference proteome</keyword>
<feature type="compositionally biased region" description="Basic and acidic residues" evidence="1">
    <location>
        <begin position="146"/>
        <end position="155"/>
    </location>
</feature>